<gene>
    <name evidence="1" type="ORF">CBF32_12095</name>
</gene>
<sequence length="268" mass="30321">MSTFNLIKATFKQPALLIEARKKKGFHVFIYMLVLTFILSLPVVFQSMGLLNSLKNDGEEIVNKLPEFSVTDNELTTTEKESGFIYQTDSMIFTFDPEGKRSKKDVEADATKGVLTMALLKNEAVIILPTAGSTADVLDSNVLSLPYSTPQLNNINKNFLSKLLTDQSQNTILFTVVLFTSMFIIFLSLLFDLIIMTFFANIFTKLRLVQLKFTEIFKILVYCSTFPTILSAALQFIWPQVAIGSFGLAFTLIIYFNIFPRPNRKIKK</sequence>
<dbReference type="EMBL" id="NGJX01000016">
    <property type="protein sequence ID" value="RST99203.1"/>
    <property type="molecule type" value="Genomic_DNA"/>
</dbReference>
<keyword evidence="2" id="KW-1185">Reference proteome</keyword>
<dbReference type="InterPro" id="IPR009574">
    <property type="entry name" value="DUF1189"/>
</dbReference>
<proteinExistence type="predicted"/>
<evidence type="ECO:0000313" key="1">
    <source>
        <dbReference type="EMBL" id="RST99203.1"/>
    </source>
</evidence>
<accession>A0A369APB9</accession>
<dbReference type="AlphaFoldDB" id="A0A369APB9"/>
<name>A0A369APB9_9ENTE</name>
<dbReference type="Pfam" id="PF06691">
    <property type="entry name" value="DUF1189"/>
    <property type="match status" value="1"/>
</dbReference>
<organism evidence="1 2">
    <name type="scientific">Vagococcus fluvialis</name>
    <dbReference type="NCBI Taxonomy" id="2738"/>
    <lineage>
        <taxon>Bacteria</taxon>
        <taxon>Bacillati</taxon>
        <taxon>Bacillota</taxon>
        <taxon>Bacilli</taxon>
        <taxon>Lactobacillales</taxon>
        <taxon>Enterococcaceae</taxon>
        <taxon>Vagococcus</taxon>
    </lineage>
</organism>
<comment type="caution">
    <text evidence="1">The sequence shown here is derived from an EMBL/GenBank/DDBJ whole genome shotgun (WGS) entry which is preliminary data.</text>
</comment>
<protein>
    <recommendedName>
        <fullName evidence="3">DUF1189 domain-containing protein</fullName>
    </recommendedName>
</protein>
<evidence type="ECO:0008006" key="3">
    <source>
        <dbReference type="Google" id="ProtNLM"/>
    </source>
</evidence>
<dbReference type="GeneID" id="63147367"/>
<reference evidence="1 2" key="1">
    <citation type="submission" date="2017-05" db="EMBL/GenBank/DDBJ databases">
        <title>Vagococcus spp. assemblies.</title>
        <authorList>
            <person name="Gulvik C.A."/>
        </authorList>
    </citation>
    <scope>NUCLEOTIDE SEQUENCE [LARGE SCALE GENOMIC DNA]</scope>
    <source>
        <strain evidence="1 2">NCFB 2497</strain>
    </source>
</reference>
<evidence type="ECO:0000313" key="2">
    <source>
        <dbReference type="Proteomes" id="UP000288197"/>
    </source>
</evidence>
<dbReference type="RefSeq" id="WP_114290387.1">
    <property type="nucleotide sequence ID" value="NZ_JBMAKV010000017.1"/>
</dbReference>
<dbReference type="Proteomes" id="UP000288197">
    <property type="component" value="Unassembled WGS sequence"/>
</dbReference>
<dbReference type="OrthoDB" id="2134424at2"/>